<dbReference type="EMBL" id="QLII01000001">
    <property type="protein sequence ID" value="RAI77569.1"/>
    <property type="molecule type" value="Genomic_DNA"/>
</dbReference>
<dbReference type="OrthoDB" id="961541at2"/>
<keyword evidence="3" id="KW-1185">Reference proteome</keyword>
<dbReference type="Pfam" id="PF00196">
    <property type="entry name" value="GerE"/>
    <property type="match status" value="1"/>
</dbReference>
<dbReference type="GO" id="GO:0006355">
    <property type="term" value="P:regulation of DNA-templated transcription"/>
    <property type="evidence" value="ECO:0007669"/>
    <property type="project" value="InterPro"/>
</dbReference>
<proteinExistence type="predicted"/>
<gene>
    <name evidence="2" type="ORF">HMF3257_31615</name>
</gene>
<evidence type="ECO:0000259" key="1">
    <source>
        <dbReference type="Pfam" id="PF00196"/>
    </source>
</evidence>
<evidence type="ECO:0000313" key="2">
    <source>
        <dbReference type="EMBL" id="RAI77569.1"/>
    </source>
</evidence>
<organism evidence="2 3">
    <name type="scientific">Spirosoma telluris</name>
    <dbReference type="NCBI Taxonomy" id="2183553"/>
    <lineage>
        <taxon>Bacteria</taxon>
        <taxon>Pseudomonadati</taxon>
        <taxon>Bacteroidota</taxon>
        <taxon>Cytophagia</taxon>
        <taxon>Cytophagales</taxon>
        <taxon>Cytophagaceae</taxon>
        <taxon>Spirosoma</taxon>
    </lineage>
</organism>
<dbReference type="Gene3D" id="1.10.10.10">
    <property type="entry name" value="Winged helix-like DNA-binding domain superfamily/Winged helix DNA-binding domain"/>
    <property type="match status" value="1"/>
</dbReference>
<dbReference type="InterPro" id="IPR036388">
    <property type="entry name" value="WH-like_DNA-bd_sf"/>
</dbReference>
<evidence type="ECO:0000313" key="3">
    <source>
        <dbReference type="Proteomes" id="UP000249016"/>
    </source>
</evidence>
<sequence>MKPQHRSTNQTNMLPADLCLNQRLSELTPREWEILFRIAEDLTNIEIADQLALTPKVLKTTVPESAPNWI</sequence>
<dbReference type="AlphaFoldDB" id="A0A327NSY5"/>
<name>A0A327NSY5_9BACT</name>
<feature type="domain" description="HTH luxR-type" evidence="1">
    <location>
        <begin position="26"/>
        <end position="56"/>
    </location>
</feature>
<protein>
    <recommendedName>
        <fullName evidence="1">HTH luxR-type domain-containing protein</fullName>
    </recommendedName>
</protein>
<dbReference type="GO" id="GO:0003677">
    <property type="term" value="F:DNA binding"/>
    <property type="evidence" value="ECO:0007669"/>
    <property type="project" value="InterPro"/>
</dbReference>
<dbReference type="SUPFAM" id="SSF46894">
    <property type="entry name" value="C-terminal effector domain of the bipartite response regulators"/>
    <property type="match status" value="1"/>
</dbReference>
<dbReference type="InterPro" id="IPR016032">
    <property type="entry name" value="Sig_transdc_resp-reg_C-effctor"/>
</dbReference>
<dbReference type="InterPro" id="IPR000792">
    <property type="entry name" value="Tscrpt_reg_LuxR_C"/>
</dbReference>
<accession>A0A327NSY5</accession>
<dbReference type="RefSeq" id="WP_111348361.1">
    <property type="nucleotide sequence ID" value="NZ_QLII01000001.1"/>
</dbReference>
<comment type="caution">
    <text evidence="2">The sequence shown here is derived from an EMBL/GenBank/DDBJ whole genome shotgun (WGS) entry which is preliminary data.</text>
</comment>
<reference evidence="2 3" key="1">
    <citation type="submission" date="2018-06" db="EMBL/GenBank/DDBJ databases">
        <title>Spirosoma sp. HMF3257 Genome sequencing and assembly.</title>
        <authorList>
            <person name="Kang H."/>
            <person name="Cha I."/>
            <person name="Kim H."/>
            <person name="Kang J."/>
            <person name="Joh K."/>
        </authorList>
    </citation>
    <scope>NUCLEOTIDE SEQUENCE [LARGE SCALE GENOMIC DNA]</scope>
    <source>
        <strain evidence="2 3">HMF3257</strain>
    </source>
</reference>
<dbReference type="Proteomes" id="UP000249016">
    <property type="component" value="Unassembled WGS sequence"/>
</dbReference>